<keyword evidence="6 8" id="KW-0687">Ribonucleoprotein</keyword>
<evidence type="ECO:0000256" key="7">
    <source>
        <dbReference type="ARBA" id="ARBA00035136"/>
    </source>
</evidence>
<dbReference type="GO" id="GO:0003735">
    <property type="term" value="F:structural constituent of ribosome"/>
    <property type="evidence" value="ECO:0007669"/>
    <property type="project" value="InterPro"/>
</dbReference>
<dbReference type="AlphaFoldDB" id="A0A4R2FFJ3"/>
<gene>
    <name evidence="8" type="primary">rpsT</name>
    <name evidence="10" type="ORF">EDC91_108105</name>
</gene>
<dbReference type="EMBL" id="SLWF01000008">
    <property type="protein sequence ID" value="TCN85866.1"/>
    <property type="molecule type" value="Genomic_DNA"/>
</dbReference>
<comment type="caution">
    <text evidence="10">The sequence shown here is derived from an EMBL/GenBank/DDBJ whole genome shotgun (WGS) entry which is preliminary data.</text>
</comment>
<keyword evidence="3 8" id="KW-0699">rRNA-binding</keyword>
<feature type="compositionally biased region" description="Basic residues" evidence="9">
    <location>
        <begin position="1"/>
        <end position="27"/>
    </location>
</feature>
<dbReference type="RefSeq" id="WP_133038616.1">
    <property type="nucleotide sequence ID" value="NZ_BMXW01000022.1"/>
</dbReference>
<dbReference type="NCBIfam" id="TIGR00029">
    <property type="entry name" value="S20"/>
    <property type="match status" value="1"/>
</dbReference>
<reference evidence="10 11" key="1">
    <citation type="submission" date="2019-03" db="EMBL/GenBank/DDBJ databases">
        <title>Freshwater and sediment microbial communities from various areas in North America, analyzing microbe dynamics in response to fracking.</title>
        <authorList>
            <person name="Lamendella R."/>
        </authorList>
    </citation>
    <scope>NUCLEOTIDE SEQUENCE [LARGE SCALE GENOMIC DNA]</scope>
    <source>
        <strain evidence="10 11">74A</strain>
    </source>
</reference>
<dbReference type="GO" id="GO:0006412">
    <property type="term" value="P:translation"/>
    <property type="evidence" value="ECO:0007669"/>
    <property type="project" value="UniProtKB-UniRule"/>
</dbReference>
<proteinExistence type="inferred from homology"/>
<dbReference type="Gene3D" id="1.20.58.110">
    <property type="entry name" value="Ribosomal protein S20"/>
    <property type="match status" value="1"/>
</dbReference>
<organism evidence="10 11">
    <name type="scientific">Shewanella fodinae</name>
    <dbReference type="NCBI Taxonomy" id="552357"/>
    <lineage>
        <taxon>Bacteria</taxon>
        <taxon>Pseudomonadati</taxon>
        <taxon>Pseudomonadota</taxon>
        <taxon>Gammaproteobacteria</taxon>
        <taxon>Alteromonadales</taxon>
        <taxon>Shewanellaceae</taxon>
        <taxon>Shewanella</taxon>
    </lineage>
</organism>
<dbReference type="PANTHER" id="PTHR33398:SF1">
    <property type="entry name" value="SMALL RIBOSOMAL SUBUNIT PROTEIN BS20C"/>
    <property type="match status" value="1"/>
</dbReference>
<dbReference type="InterPro" id="IPR002583">
    <property type="entry name" value="Ribosomal_bS20"/>
</dbReference>
<evidence type="ECO:0000256" key="6">
    <source>
        <dbReference type="ARBA" id="ARBA00023274"/>
    </source>
</evidence>
<comment type="similarity">
    <text evidence="2 8">Belongs to the bacterial ribosomal protein bS20 family.</text>
</comment>
<dbReference type="SUPFAM" id="SSF46992">
    <property type="entry name" value="Ribosomal protein S20"/>
    <property type="match status" value="1"/>
</dbReference>
<accession>A0A4R2FFJ3</accession>
<dbReference type="HAMAP" id="MF_00500">
    <property type="entry name" value="Ribosomal_bS20"/>
    <property type="match status" value="1"/>
</dbReference>
<dbReference type="Pfam" id="PF01649">
    <property type="entry name" value="Ribosomal_S20p"/>
    <property type="match status" value="1"/>
</dbReference>
<evidence type="ECO:0000256" key="5">
    <source>
        <dbReference type="ARBA" id="ARBA00022980"/>
    </source>
</evidence>
<evidence type="ECO:0000256" key="3">
    <source>
        <dbReference type="ARBA" id="ARBA00022730"/>
    </source>
</evidence>
<evidence type="ECO:0000256" key="9">
    <source>
        <dbReference type="SAM" id="MobiDB-lite"/>
    </source>
</evidence>
<evidence type="ECO:0000256" key="1">
    <source>
        <dbReference type="ARBA" id="ARBA00003134"/>
    </source>
</evidence>
<evidence type="ECO:0000256" key="8">
    <source>
        <dbReference type="HAMAP-Rule" id="MF_00500"/>
    </source>
</evidence>
<evidence type="ECO:0000256" key="2">
    <source>
        <dbReference type="ARBA" id="ARBA00007634"/>
    </source>
</evidence>
<keyword evidence="4 8" id="KW-0694">RNA-binding</keyword>
<dbReference type="GO" id="GO:0005829">
    <property type="term" value="C:cytosol"/>
    <property type="evidence" value="ECO:0007669"/>
    <property type="project" value="TreeGrafter"/>
</dbReference>
<dbReference type="Proteomes" id="UP000294832">
    <property type="component" value="Unassembled WGS sequence"/>
</dbReference>
<feature type="region of interest" description="Disordered" evidence="9">
    <location>
        <begin position="1"/>
        <end position="28"/>
    </location>
</feature>
<dbReference type="GO" id="GO:0015935">
    <property type="term" value="C:small ribosomal subunit"/>
    <property type="evidence" value="ECO:0007669"/>
    <property type="project" value="TreeGrafter"/>
</dbReference>
<sequence length="88" mass="9832">MANSKTAKKRALQSEKRRQHNASRRSMMRTYVKKVIAAIRAGDHKAAVEAFATAQPILDRMATKGLIHKNKAARHKTRLNARIKALAA</sequence>
<comment type="function">
    <text evidence="1 8">Binds directly to 16S ribosomal RNA.</text>
</comment>
<dbReference type="FunFam" id="1.20.58.110:FF:000001">
    <property type="entry name" value="30S ribosomal protein S20"/>
    <property type="match status" value="1"/>
</dbReference>
<evidence type="ECO:0000313" key="11">
    <source>
        <dbReference type="Proteomes" id="UP000294832"/>
    </source>
</evidence>
<dbReference type="OrthoDB" id="9807974at2"/>
<protein>
    <recommendedName>
        <fullName evidence="7 8">Small ribosomal subunit protein bS20</fullName>
    </recommendedName>
</protein>
<evidence type="ECO:0000256" key="4">
    <source>
        <dbReference type="ARBA" id="ARBA00022884"/>
    </source>
</evidence>
<dbReference type="InterPro" id="IPR036510">
    <property type="entry name" value="Ribosomal_bS20_sf"/>
</dbReference>
<keyword evidence="11" id="KW-1185">Reference proteome</keyword>
<evidence type="ECO:0000313" key="10">
    <source>
        <dbReference type="EMBL" id="TCN85866.1"/>
    </source>
</evidence>
<keyword evidence="5 8" id="KW-0689">Ribosomal protein</keyword>
<dbReference type="PANTHER" id="PTHR33398">
    <property type="entry name" value="30S RIBOSOMAL PROTEIN S20"/>
    <property type="match status" value="1"/>
</dbReference>
<dbReference type="GO" id="GO:0070181">
    <property type="term" value="F:small ribosomal subunit rRNA binding"/>
    <property type="evidence" value="ECO:0007669"/>
    <property type="project" value="TreeGrafter"/>
</dbReference>
<name>A0A4R2FFJ3_9GAMM</name>